<dbReference type="PANTHER" id="PTHR30294">
    <property type="entry name" value="MEMBRANE COMPONENT OF ABC TRANSPORTER YHHJ-RELATED"/>
    <property type="match status" value="1"/>
</dbReference>
<evidence type="ECO:0000256" key="1">
    <source>
        <dbReference type="ARBA" id="ARBA00004651"/>
    </source>
</evidence>
<evidence type="ECO:0000313" key="8">
    <source>
        <dbReference type="EMBL" id="MDQ0112934.1"/>
    </source>
</evidence>
<evidence type="ECO:0000313" key="9">
    <source>
        <dbReference type="Proteomes" id="UP001229346"/>
    </source>
</evidence>
<accession>A0ABT9U3A4</accession>
<organism evidence="8 9">
    <name type="scientific">Paenibacillus harenae</name>
    <dbReference type="NCBI Taxonomy" id="306543"/>
    <lineage>
        <taxon>Bacteria</taxon>
        <taxon>Bacillati</taxon>
        <taxon>Bacillota</taxon>
        <taxon>Bacilli</taxon>
        <taxon>Bacillales</taxon>
        <taxon>Paenibacillaceae</taxon>
        <taxon>Paenibacillus</taxon>
    </lineage>
</organism>
<dbReference type="InterPro" id="IPR013525">
    <property type="entry name" value="ABC2_TM"/>
</dbReference>
<keyword evidence="9" id="KW-1185">Reference proteome</keyword>
<gene>
    <name evidence="8" type="ORF">J2T15_002369</name>
</gene>
<dbReference type="PANTHER" id="PTHR30294:SF29">
    <property type="entry name" value="MULTIDRUG ABC TRANSPORTER PERMEASE YBHS-RELATED"/>
    <property type="match status" value="1"/>
</dbReference>
<sequence>MRIWWTTAYYELLKYSRKKTLILILIVLPLVLIYMLGSAFDTEIKPAKVIVYNADRGELRASVDAFWSNDEIKPYVRFLAAKEEGDVQPSVTESESDYGVVIPADYSSRVLKGETVSWRTYSGRYVEKNLAVESVIDSYLTELNMQMSAQAILGPETGSEQAAVGEPDAAEPFVLVGMLGGDKNQIFRSVSAMQYYAATYLIMFLLYGGMLAAIELLNQHKNGTLQRMFTMPFSFIQLVLGIVTGSFLVAALQAIIIVLFTKFVYDVNWGTNYGWLFLISLLTTAVGAGIAIIIASFAKTVKTTQTVFGIVAFSMTFVSGGMIADIDVIIGDASKWTVNHWANEGLRAIMNGSSWSGYSQEVAILAMIAAVLSVFAMIRLPKVVKQHA</sequence>
<feature type="transmembrane region" description="Helical" evidence="6">
    <location>
        <begin position="362"/>
        <end position="380"/>
    </location>
</feature>
<feature type="transmembrane region" description="Helical" evidence="6">
    <location>
        <begin position="307"/>
        <end position="330"/>
    </location>
</feature>
<evidence type="ECO:0000256" key="5">
    <source>
        <dbReference type="ARBA" id="ARBA00023136"/>
    </source>
</evidence>
<keyword evidence="4 6" id="KW-1133">Transmembrane helix</keyword>
<keyword evidence="5 6" id="KW-0472">Membrane</keyword>
<feature type="transmembrane region" description="Helical" evidence="6">
    <location>
        <begin position="238"/>
        <end position="261"/>
    </location>
</feature>
<evidence type="ECO:0000256" key="4">
    <source>
        <dbReference type="ARBA" id="ARBA00022989"/>
    </source>
</evidence>
<evidence type="ECO:0000256" key="3">
    <source>
        <dbReference type="ARBA" id="ARBA00022692"/>
    </source>
</evidence>
<evidence type="ECO:0000259" key="7">
    <source>
        <dbReference type="Pfam" id="PF12698"/>
    </source>
</evidence>
<dbReference type="RefSeq" id="WP_307203867.1">
    <property type="nucleotide sequence ID" value="NZ_JAUSSU010000004.1"/>
</dbReference>
<dbReference type="Proteomes" id="UP001229346">
    <property type="component" value="Unassembled WGS sequence"/>
</dbReference>
<keyword evidence="3 6" id="KW-0812">Transmembrane</keyword>
<name>A0ABT9U3A4_PAEHA</name>
<feature type="transmembrane region" description="Helical" evidence="6">
    <location>
        <begin position="195"/>
        <end position="217"/>
    </location>
</feature>
<comment type="caution">
    <text evidence="8">The sequence shown here is derived from an EMBL/GenBank/DDBJ whole genome shotgun (WGS) entry which is preliminary data.</text>
</comment>
<feature type="transmembrane region" description="Helical" evidence="6">
    <location>
        <begin position="273"/>
        <end position="295"/>
    </location>
</feature>
<evidence type="ECO:0000256" key="2">
    <source>
        <dbReference type="ARBA" id="ARBA00022475"/>
    </source>
</evidence>
<feature type="transmembrane region" description="Helical" evidence="6">
    <location>
        <begin position="21"/>
        <end position="40"/>
    </location>
</feature>
<protein>
    <submittedName>
        <fullName evidence="8">ABC-2 type transport system permease protein</fullName>
    </submittedName>
</protein>
<reference evidence="8 9" key="1">
    <citation type="submission" date="2023-07" db="EMBL/GenBank/DDBJ databases">
        <title>Sorghum-associated microbial communities from plants grown in Nebraska, USA.</title>
        <authorList>
            <person name="Schachtman D."/>
        </authorList>
    </citation>
    <scope>NUCLEOTIDE SEQUENCE [LARGE SCALE GENOMIC DNA]</scope>
    <source>
        <strain evidence="8 9">CC482</strain>
    </source>
</reference>
<keyword evidence="2" id="KW-1003">Cell membrane</keyword>
<dbReference type="EMBL" id="JAUSSU010000004">
    <property type="protein sequence ID" value="MDQ0112934.1"/>
    <property type="molecule type" value="Genomic_DNA"/>
</dbReference>
<dbReference type="InterPro" id="IPR051449">
    <property type="entry name" value="ABC-2_transporter_component"/>
</dbReference>
<comment type="subcellular location">
    <subcellularLocation>
        <location evidence="1">Cell membrane</location>
        <topology evidence="1">Multi-pass membrane protein</topology>
    </subcellularLocation>
</comment>
<proteinExistence type="predicted"/>
<feature type="domain" description="ABC-2 type transporter transmembrane" evidence="7">
    <location>
        <begin position="20"/>
        <end position="377"/>
    </location>
</feature>
<evidence type="ECO:0000256" key="6">
    <source>
        <dbReference type="SAM" id="Phobius"/>
    </source>
</evidence>
<dbReference type="Gene3D" id="3.40.1710.10">
    <property type="entry name" value="abc type-2 transporter like domain"/>
    <property type="match status" value="1"/>
</dbReference>
<dbReference type="Pfam" id="PF12698">
    <property type="entry name" value="ABC2_membrane_3"/>
    <property type="match status" value="1"/>
</dbReference>